<evidence type="ECO:0008006" key="4">
    <source>
        <dbReference type="Google" id="ProtNLM"/>
    </source>
</evidence>
<sequence length="923" mass="102343">MFSNLSQKIAVPFNLLGDEAKLAFRSQPTGIAKLATQRNISETDSYWDQFVTLFDSASDVFTLISHNDVRRALYEAPENVATLVRVITSRLFNLVSDHTFPTTPNASVTSFATSFVKASASRNTTKEVLNCVRVLERVLPAVFELESDTSRFELEVLWKKVEVEDEGVVDGDDAATQFVIDDEDDEENPQAGSSRPAASPNTIVRRSLPSVAEKLFSCLIDLLFCCGFTLPAKLQVDHYKINYVIWEKGIGSTVDLGSSQAFESNRTEVLRLLLVLLSKQIYTPPSALFTSPSLYTLHFVQRTPRRHVLTILCSLLNTIMNTAHGDNLNIVGAMTGKLPYNHLVFKGEDSRIILVSTCLQVLCVLLDFQSGTARDGIVSDEGTQSAPTARTNAFRYFVAKLHRQNDFAFILNGAVNIFKEHMLSVDNVLPGSRKSVPYVVETILLFWKMIDLNKKFRFYVLDSDQATDILAHLLCYGIHVKDKPQQHGLCRAISYTIQSMSAERAFGLKLNQPIKTRVPQKWSNLGTAGDFMVHAIYAMVATTSGALTSLYPALVIALSNVSPYLKNLNITTSTRLATLLHASSLILPLASHANPSSRLETFNSVLLRNLADNPNLVYGILHAHKTFEDLGTFTLPRGLREIRRIQQAKEERARAGDGAVDKGKHKDLESAGEQPQDEKARLLRSESQSNGDLPSQSELTEEDSEHINSHSNSEEEPPLTRPLMSPTIPDPPHIARRFAEPSSEKARGKMRAGRSMSVEMTGSLESLAATAVGRNGFVPTQEWVTSWQQGLPLDTVMLVISELLPKIQELQASLNPTNTNAAVVDLIRSANLEHVLPTPPAITARRFMWSDASIVWLTSLIWGEIYVRGMTPLGIWNSTNVRLFYVKHTETRPRQISEAVTNVVGGLLGRSESTQSNRQRPSS</sequence>
<dbReference type="FunCoup" id="J4IAG7">
    <property type="interactions" value="4"/>
</dbReference>
<protein>
    <recommendedName>
        <fullName evidence="4">Dymeclin</fullName>
    </recommendedName>
</protein>
<evidence type="ECO:0000313" key="3">
    <source>
        <dbReference type="Proteomes" id="UP000006352"/>
    </source>
</evidence>
<dbReference type="Proteomes" id="UP000006352">
    <property type="component" value="Unassembled WGS sequence"/>
</dbReference>
<dbReference type="Pfam" id="PF12722">
    <property type="entry name" value="Hid1"/>
    <property type="match status" value="1"/>
</dbReference>
<name>J4IAG7_9APHY</name>
<dbReference type="InterPro" id="IPR026705">
    <property type="entry name" value="Hid-1/Ecm30"/>
</dbReference>
<dbReference type="GO" id="GO:0000138">
    <property type="term" value="C:Golgi trans cisterna"/>
    <property type="evidence" value="ECO:0007669"/>
    <property type="project" value="TreeGrafter"/>
</dbReference>
<evidence type="ECO:0000313" key="2">
    <source>
        <dbReference type="EMBL" id="CCM02881.1"/>
    </source>
</evidence>
<dbReference type="PANTHER" id="PTHR21575:SF12">
    <property type="entry name" value="PROTEIN HID1"/>
    <property type="match status" value="1"/>
</dbReference>
<reference evidence="2 3" key="1">
    <citation type="journal article" date="2012" name="Appl. Environ. Microbiol.">
        <title>Short-read sequencing for genomic analysis of the brown rot fungus Fibroporia radiculosa.</title>
        <authorList>
            <person name="Tang J.D."/>
            <person name="Perkins A.D."/>
            <person name="Sonstegard T.S."/>
            <person name="Schroeder S.G."/>
            <person name="Burgess S.C."/>
            <person name="Diehl S.V."/>
        </authorList>
    </citation>
    <scope>NUCLEOTIDE SEQUENCE [LARGE SCALE GENOMIC DNA]</scope>
    <source>
        <strain evidence="2 3">TFFH 294</strain>
    </source>
</reference>
<dbReference type="GO" id="GO:0016020">
    <property type="term" value="C:membrane"/>
    <property type="evidence" value="ECO:0007669"/>
    <property type="project" value="TreeGrafter"/>
</dbReference>
<dbReference type="GO" id="GO:0005797">
    <property type="term" value="C:Golgi medial cisterna"/>
    <property type="evidence" value="ECO:0007669"/>
    <property type="project" value="TreeGrafter"/>
</dbReference>
<keyword evidence="3" id="KW-1185">Reference proteome</keyword>
<accession>J4IAG7</accession>
<feature type="region of interest" description="Disordered" evidence="1">
    <location>
        <begin position="648"/>
        <end position="754"/>
    </location>
</feature>
<organism evidence="2 3">
    <name type="scientific">Fibroporia radiculosa</name>
    <dbReference type="NCBI Taxonomy" id="599839"/>
    <lineage>
        <taxon>Eukaryota</taxon>
        <taxon>Fungi</taxon>
        <taxon>Dikarya</taxon>
        <taxon>Basidiomycota</taxon>
        <taxon>Agaricomycotina</taxon>
        <taxon>Agaricomycetes</taxon>
        <taxon>Polyporales</taxon>
        <taxon>Fibroporiaceae</taxon>
        <taxon>Fibroporia</taxon>
    </lineage>
</organism>
<evidence type="ECO:0000256" key="1">
    <source>
        <dbReference type="SAM" id="MobiDB-lite"/>
    </source>
</evidence>
<dbReference type="OrthoDB" id="432953at2759"/>
<gene>
    <name evidence="2" type="ORF">FIBRA_04995</name>
</gene>
<proteinExistence type="predicted"/>
<dbReference type="GeneID" id="24097792"/>
<dbReference type="AlphaFoldDB" id="J4IAG7"/>
<feature type="region of interest" description="Disordered" evidence="1">
    <location>
        <begin position="182"/>
        <end position="201"/>
    </location>
</feature>
<dbReference type="EMBL" id="HE797095">
    <property type="protein sequence ID" value="CCM02881.1"/>
    <property type="molecule type" value="Genomic_DNA"/>
</dbReference>
<feature type="compositionally biased region" description="Basic and acidic residues" evidence="1">
    <location>
        <begin position="737"/>
        <end position="747"/>
    </location>
</feature>
<dbReference type="InParanoid" id="J4IAG7"/>
<dbReference type="RefSeq" id="XP_012182164.1">
    <property type="nucleotide sequence ID" value="XM_012326774.1"/>
</dbReference>
<dbReference type="STRING" id="599839.J4IAG7"/>
<feature type="compositionally biased region" description="Basic and acidic residues" evidence="1">
    <location>
        <begin position="648"/>
        <end position="669"/>
    </location>
</feature>
<feature type="compositionally biased region" description="Polar residues" evidence="1">
    <location>
        <begin position="685"/>
        <end position="698"/>
    </location>
</feature>
<dbReference type="PANTHER" id="PTHR21575">
    <property type="entry name" value="PROTEIN HID1"/>
    <property type="match status" value="1"/>
</dbReference>
<dbReference type="HOGENOM" id="CLU_007392_0_0_1"/>